<dbReference type="EMBL" id="DTBJ01000056">
    <property type="protein sequence ID" value="HGM59228.1"/>
    <property type="molecule type" value="Genomic_DNA"/>
</dbReference>
<dbReference type="Pfam" id="PF13439">
    <property type="entry name" value="Glyco_transf_4"/>
    <property type="match status" value="1"/>
</dbReference>
<dbReference type="Gene3D" id="3.40.50.2000">
    <property type="entry name" value="Glycogen Phosphorylase B"/>
    <property type="match status" value="1"/>
</dbReference>
<accession>A0A7C4HGB1</accession>
<protein>
    <recommendedName>
        <fullName evidence="1">Glycosyltransferase subfamily 4-like N-terminal domain-containing protein</fullName>
    </recommendedName>
</protein>
<evidence type="ECO:0000259" key="1">
    <source>
        <dbReference type="Pfam" id="PF13439"/>
    </source>
</evidence>
<dbReference type="SUPFAM" id="SSF53756">
    <property type="entry name" value="UDP-Glycosyltransferase/glycogen phosphorylase"/>
    <property type="match status" value="1"/>
</dbReference>
<organism evidence="2">
    <name type="scientific">Staphylothermus marinus</name>
    <dbReference type="NCBI Taxonomy" id="2280"/>
    <lineage>
        <taxon>Archaea</taxon>
        <taxon>Thermoproteota</taxon>
        <taxon>Thermoprotei</taxon>
        <taxon>Desulfurococcales</taxon>
        <taxon>Desulfurococcaceae</taxon>
        <taxon>Staphylothermus</taxon>
    </lineage>
</organism>
<name>A0A7C4HGB1_STAMA</name>
<reference evidence="2" key="1">
    <citation type="journal article" date="2020" name="mSystems">
        <title>Genome- and Community-Level Interaction Insights into Carbon Utilization and Element Cycling Functions of Hydrothermarchaeota in Hydrothermal Sediment.</title>
        <authorList>
            <person name="Zhou Z."/>
            <person name="Liu Y."/>
            <person name="Xu W."/>
            <person name="Pan J."/>
            <person name="Luo Z.H."/>
            <person name="Li M."/>
        </authorList>
    </citation>
    <scope>NUCLEOTIDE SEQUENCE [LARGE SCALE GENOMIC DNA]</scope>
    <source>
        <strain evidence="2">SpSt-642</strain>
    </source>
</reference>
<feature type="domain" description="Glycosyltransferase subfamily 4-like N-terminal" evidence="1">
    <location>
        <begin position="55"/>
        <end position="142"/>
    </location>
</feature>
<comment type="caution">
    <text evidence="2">The sequence shown here is derived from an EMBL/GenBank/DDBJ whole genome shotgun (WGS) entry which is preliminary data.</text>
</comment>
<dbReference type="AlphaFoldDB" id="A0A7C4HGB1"/>
<dbReference type="InterPro" id="IPR028098">
    <property type="entry name" value="Glyco_trans_4-like_N"/>
</dbReference>
<sequence length="259" mass="30374">MKILHIWNTAGVASTLAKFMDRIYGSRSTVIYRRVFDKFGHTIYGELMDCGAKEFVLRAVLRSLKYDIIHIHSLDKLVPIIRILNPRKPIVLHYHGSEIRGKWMIRKKFWNIPNVVVLVSTKDLLNGAPEHVIYLPNPVDTDIFRPNPAIVRKTRSALAFRYYIDEVKVRKYAEKYGLELTILEREYPYLEMPKLLSSYEFFIDRTEIPSLSKTALEALACGTKVIRWDGEIIDHLPEEHKPENVVRKLYDIYRIMIEK</sequence>
<evidence type="ECO:0000313" key="2">
    <source>
        <dbReference type="EMBL" id="HGM59228.1"/>
    </source>
</evidence>
<gene>
    <name evidence="2" type="ORF">ENU14_06575</name>
</gene>
<proteinExistence type="predicted"/>